<dbReference type="Proteomes" id="UP000659344">
    <property type="component" value="Unassembled WGS sequence"/>
</dbReference>
<accession>A0ABQ1YL01</accession>
<keyword evidence="2" id="KW-1185">Reference proteome</keyword>
<evidence type="ECO:0000313" key="1">
    <source>
        <dbReference type="EMBL" id="GGH28493.1"/>
    </source>
</evidence>
<comment type="caution">
    <text evidence="1">The sequence shown here is derived from an EMBL/GenBank/DDBJ whole genome shotgun (WGS) entry which is preliminary data.</text>
</comment>
<dbReference type="EMBL" id="BMFT01000001">
    <property type="protein sequence ID" value="GGH28493.1"/>
    <property type="molecule type" value="Genomic_DNA"/>
</dbReference>
<gene>
    <name evidence="1" type="ORF">GCM10008013_30540</name>
</gene>
<organism evidence="1 2">
    <name type="scientific">Paenibacillus segetis</name>
    <dbReference type="NCBI Taxonomy" id="1325360"/>
    <lineage>
        <taxon>Bacteria</taxon>
        <taxon>Bacillati</taxon>
        <taxon>Bacillota</taxon>
        <taxon>Bacilli</taxon>
        <taxon>Bacillales</taxon>
        <taxon>Paenibacillaceae</taxon>
        <taxon>Paenibacillus</taxon>
    </lineage>
</organism>
<protein>
    <recommendedName>
        <fullName evidence="3">MarR family transcriptional regulator</fullName>
    </recommendedName>
</protein>
<reference evidence="2" key="1">
    <citation type="journal article" date="2019" name="Int. J. Syst. Evol. Microbiol.">
        <title>The Global Catalogue of Microorganisms (GCM) 10K type strain sequencing project: providing services to taxonomists for standard genome sequencing and annotation.</title>
        <authorList>
            <consortium name="The Broad Institute Genomics Platform"/>
            <consortium name="The Broad Institute Genome Sequencing Center for Infectious Disease"/>
            <person name="Wu L."/>
            <person name="Ma J."/>
        </authorList>
    </citation>
    <scope>NUCLEOTIDE SEQUENCE [LARGE SCALE GENOMIC DNA]</scope>
    <source>
        <strain evidence="2">CGMCC 1.12769</strain>
    </source>
</reference>
<sequence>MLPDLERKLLRILYNFSSKRRRMPEIGELERMTGRTKGDVLSGLSVLEQETYISWPDKPDLHSIVVVEGWDRGKPVRLWY</sequence>
<dbReference type="RefSeq" id="WP_188540227.1">
    <property type="nucleotide sequence ID" value="NZ_BMFT01000001.1"/>
</dbReference>
<evidence type="ECO:0008006" key="3">
    <source>
        <dbReference type="Google" id="ProtNLM"/>
    </source>
</evidence>
<evidence type="ECO:0000313" key="2">
    <source>
        <dbReference type="Proteomes" id="UP000659344"/>
    </source>
</evidence>
<proteinExistence type="predicted"/>
<name>A0ABQ1YL01_9BACL</name>